<keyword evidence="1" id="KW-1133">Transmembrane helix</keyword>
<reference evidence="2 3" key="1">
    <citation type="submission" date="2017-06" db="EMBL/GenBank/DDBJ databases">
        <title>Genome sequencing of cyanobaciteial culture collection at National Institute for Environmental Studies (NIES).</title>
        <authorList>
            <person name="Hirose Y."/>
            <person name="Shimura Y."/>
            <person name="Fujisawa T."/>
            <person name="Nakamura Y."/>
            <person name="Kawachi M."/>
        </authorList>
    </citation>
    <scope>NUCLEOTIDE SEQUENCE [LARGE SCALE GENOMIC DNA]</scope>
    <source>
        <strain evidence="2 3">NIES-806</strain>
    </source>
</reference>
<dbReference type="Proteomes" id="UP000218702">
    <property type="component" value="Chromosome"/>
</dbReference>
<name>A0A1Z4V3F3_9CYAN</name>
<evidence type="ECO:0000313" key="2">
    <source>
        <dbReference type="EMBL" id="BAZ86061.1"/>
    </source>
</evidence>
<sequence length="257" mass="28230">MFAPVIAVKKIDEGIIMWKKYLSIFSTALVITGFLNGWQGRGIAQTTIEEDKLNTDKGIYWAGSGFPFSQVANIKDTLVDATLGKVVIDRHGEGTSDFSSFITGTGPFSSPFPGRFVVVSFWGSKIEGCFVKMVIQSSPNNGQAEFEELVPKTIQLGLNNQILELSRSESTKVRGFKGDYTYTGTQNSKRSSTWYMTDTSFAIDSTAANLLKNAPQKEIRMRLTFANGDTKIIPIGKGTVEKWSEAYGFNSACLPPN</sequence>
<dbReference type="AlphaFoldDB" id="A0A1Z4V3F3"/>
<keyword evidence="1" id="KW-0812">Transmembrane</keyword>
<organism evidence="2 3">
    <name type="scientific">Dolichospermum compactum NIES-806</name>
    <dbReference type="NCBI Taxonomy" id="1973481"/>
    <lineage>
        <taxon>Bacteria</taxon>
        <taxon>Bacillati</taxon>
        <taxon>Cyanobacteriota</taxon>
        <taxon>Cyanophyceae</taxon>
        <taxon>Nostocales</taxon>
        <taxon>Aphanizomenonaceae</taxon>
        <taxon>Dolichospermum</taxon>
        <taxon>Dolichospermum compactum</taxon>
    </lineage>
</organism>
<proteinExistence type="predicted"/>
<feature type="transmembrane region" description="Helical" evidence="1">
    <location>
        <begin position="21"/>
        <end position="38"/>
    </location>
</feature>
<accession>A0A1Z4V3F3</accession>
<keyword evidence="1" id="KW-0472">Membrane</keyword>
<keyword evidence="3" id="KW-1185">Reference proteome</keyword>
<evidence type="ECO:0000313" key="3">
    <source>
        <dbReference type="Proteomes" id="UP000218702"/>
    </source>
</evidence>
<gene>
    <name evidence="2" type="ORF">NIES806_22680</name>
</gene>
<protein>
    <submittedName>
        <fullName evidence="2">Uncharacterized protein</fullName>
    </submittedName>
</protein>
<dbReference type="EMBL" id="AP018316">
    <property type="protein sequence ID" value="BAZ86061.1"/>
    <property type="molecule type" value="Genomic_DNA"/>
</dbReference>
<evidence type="ECO:0000256" key="1">
    <source>
        <dbReference type="SAM" id="Phobius"/>
    </source>
</evidence>
<dbReference type="KEGG" id="dcm:NIES806_22680"/>